<evidence type="ECO:0000313" key="1">
    <source>
        <dbReference type="EMBL" id="OLP73830.1"/>
    </source>
</evidence>
<accession>A0A1Q9BT95</accession>
<sequence>VVSPNWSGYSGEHVHSVPKDYRITLHRLKDPDCFMEKAAFNLQH</sequence>
<keyword evidence="2" id="KW-1185">Reference proteome</keyword>
<dbReference type="Proteomes" id="UP000186817">
    <property type="component" value="Unassembled WGS sequence"/>
</dbReference>
<feature type="non-terminal residue" evidence="1">
    <location>
        <position position="1"/>
    </location>
</feature>
<evidence type="ECO:0000313" key="2">
    <source>
        <dbReference type="Proteomes" id="UP000186817"/>
    </source>
</evidence>
<protein>
    <submittedName>
        <fullName evidence="1">Uncharacterized protein</fullName>
    </submittedName>
</protein>
<name>A0A1Q9BT95_SYMMI</name>
<dbReference type="AlphaFoldDB" id="A0A1Q9BT95"/>
<gene>
    <name evidence="1" type="ORF">AK812_SmicGene46804</name>
</gene>
<organism evidence="1 2">
    <name type="scientific">Symbiodinium microadriaticum</name>
    <name type="common">Dinoflagellate</name>
    <name type="synonym">Zooxanthella microadriatica</name>
    <dbReference type="NCBI Taxonomy" id="2951"/>
    <lineage>
        <taxon>Eukaryota</taxon>
        <taxon>Sar</taxon>
        <taxon>Alveolata</taxon>
        <taxon>Dinophyceae</taxon>
        <taxon>Suessiales</taxon>
        <taxon>Symbiodiniaceae</taxon>
        <taxon>Symbiodinium</taxon>
    </lineage>
</organism>
<reference evidence="1 2" key="1">
    <citation type="submission" date="2016-02" db="EMBL/GenBank/DDBJ databases">
        <title>Genome analysis of coral dinoflagellate symbionts highlights evolutionary adaptations to a symbiotic lifestyle.</title>
        <authorList>
            <person name="Aranda M."/>
            <person name="Li Y."/>
            <person name="Liew Y.J."/>
            <person name="Baumgarten S."/>
            <person name="Simakov O."/>
            <person name="Wilson M."/>
            <person name="Piel J."/>
            <person name="Ashoor H."/>
            <person name="Bougouffa S."/>
            <person name="Bajic V.B."/>
            <person name="Ryu T."/>
            <person name="Ravasi T."/>
            <person name="Bayer T."/>
            <person name="Micklem G."/>
            <person name="Kim H."/>
            <person name="Bhak J."/>
            <person name="Lajeunesse T.C."/>
            <person name="Voolstra C.R."/>
        </authorList>
    </citation>
    <scope>NUCLEOTIDE SEQUENCE [LARGE SCALE GENOMIC DNA]</scope>
    <source>
        <strain evidence="1 2">CCMP2467</strain>
    </source>
</reference>
<comment type="caution">
    <text evidence="1">The sequence shown here is derived from an EMBL/GenBank/DDBJ whole genome shotgun (WGS) entry which is preliminary data.</text>
</comment>
<proteinExistence type="predicted"/>
<dbReference type="EMBL" id="LSRX01004690">
    <property type="protein sequence ID" value="OLP73830.1"/>
    <property type="molecule type" value="Genomic_DNA"/>
</dbReference>